<dbReference type="Gene3D" id="2.40.70.10">
    <property type="entry name" value="Acid Proteases"/>
    <property type="match status" value="1"/>
</dbReference>
<organism evidence="6 7">
    <name type="scientific">Phytophthora fragariaefolia</name>
    <dbReference type="NCBI Taxonomy" id="1490495"/>
    <lineage>
        <taxon>Eukaryota</taxon>
        <taxon>Sar</taxon>
        <taxon>Stramenopiles</taxon>
        <taxon>Oomycota</taxon>
        <taxon>Peronosporomycetes</taxon>
        <taxon>Peronosporales</taxon>
        <taxon>Peronosporaceae</taxon>
        <taxon>Phytophthora</taxon>
    </lineage>
</organism>
<dbReference type="CDD" id="cd00303">
    <property type="entry name" value="retropepsin_like"/>
    <property type="match status" value="1"/>
</dbReference>
<dbReference type="PANTHER" id="PTHR37984:SF5">
    <property type="entry name" value="PROTEIN NYNRIN-LIKE"/>
    <property type="match status" value="1"/>
</dbReference>
<keyword evidence="5" id="KW-0732">Signal</keyword>
<evidence type="ECO:0000313" key="7">
    <source>
        <dbReference type="Proteomes" id="UP001165121"/>
    </source>
</evidence>
<evidence type="ECO:0000256" key="3">
    <source>
        <dbReference type="ARBA" id="ARBA00022722"/>
    </source>
</evidence>
<sequence>MPLVLVALITSAERVSGAEGGREVPGQSEPDDVTVSSIVVGKRIIGSLGGVEAVSVGFIDCVPAAMLIDTSAVVRLCDARMLKLVGGGDAPLRPCRRDLNSASGHPLRIRGEIDLPLQLGSREVMRPFIVVDKLHIDVILGTDALKAFCAVVDLDENLVTLKDTGKKFSIGSPRVEMDSTKITSTVRIRPGGQALVVTNVLGEVAEDATVLVEGLLDLDASVRVARSLCTVHNKKKVVPEPFSPEGNASAKREFDWIHAAIPASCHTANAPPSAMPRLNKVLQDELNIDFSESKLGGQTEELFSDLLSSFKDVFVETSMKPGRTDLLEFSIGTRDSAPINEDFHTNLIRLKQVLERFGAAGLKLKMKKCKWGRDQVAFLGHIVTPSGILPNPEKVKAVMDVQRPHDLHTVRAFLGLTSYFRRYITGYAAISAPIERLKAKGVPFEWNYDCEAALLQLK</sequence>
<gene>
    <name evidence="6" type="ORF">Pfra01_000391900</name>
</gene>
<keyword evidence="3" id="KW-0540">Nuclease</keyword>
<dbReference type="InterPro" id="IPR043128">
    <property type="entry name" value="Rev_trsase/Diguanyl_cyclase"/>
</dbReference>
<feature type="signal peptide" evidence="5">
    <location>
        <begin position="1"/>
        <end position="17"/>
    </location>
</feature>
<evidence type="ECO:0000313" key="6">
    <source>
        <dbReference type="EMBL" id="GMF23975.1"/>
    </source>
</evidence>
<dbReference type="InterPro" id="IPR050951">
    <property type="entry name" value="Retrovirus_Pol_polyprotein"/>
</dbReference>
<keyword evidence="2" id="KW-0548">Nucleotidyltransferase</keyword>
<keyword evidence="4" id="KW-0378">Hydrolase</keyword>
<evidence type="ECO:0000256" key="1">
    <source>
        <dbReference type="ARBA" id="ARBA00022679"/>
    </source>
</evidence>
<evidence type="ECO:0000256" key="4">
    <source>
        <dbReference type="ARBA" id="ARBA00022759"/>
    </source>
</evidence>
<evidence type="ECO:0000256" key="5">
    <source>
        <dbReference type="SAM" id="SignalP"/>
    </source>
</evidence>
<keyword evidence="7" id="KW-1185">Reference proteome</keyword>
<dbReference type="Gene3D" id="3.30.70.270">
    <property type="match status" value="2"/>
</dbReference>
<reference evidence="6" key="1">
    <citation type="submission" date="2023-04" db="EMBL/GenBank/DDBJ databases">
        <title>Phytophthora fragariaefolia NBRC 109709.</title>
        <authorList>
            <person name="Ichikawa N."/>
            <person name="Sato H."/>
            <person name="Tonouchi N."/>
        </authorList>
    </citation>
    <scope>NUCLEOTIDE SEQUENCE</scope>
    <source>
        <strain evidence="6">NBRC 109709</strain>
    </source>
</reference>
<dbReference type="AlphaFoldDB" id="A0A9W6X094"/>
<protein>
    <submittedName>
        <fullName evidence="6">Unnamed protein product</fullName>
    </submittedName>
</protein>
<feature type="chain" id="PRO_5040958859" evidence="5">
    <location>
        <begin position="18"/>
        <end position="458"/>
    </location>
</feature>
<dbReference type="EMBL" id="BSXT01000305">
    <property type="protein sequence ID" value="GMF23975.1"/>
    <property type="molecule type" value="Genomic_DNA"/>
</dbReference>
<dbReference type="SUPFAM" id="SSF56672">
    <property type="entry name" value="DNA/RNA polymerases"/>
    <property type="match status" value="1"/>
</dbReference>
<dbReference type="PANTHER" id="PTHR37984">
    <property type="entry name" value="PROTEIN CBG26694"/>
    <property type="match status" value="1"/>
</dbReference>
<keyword evidence="4" id="KW-0255">Endonuclease</keyword>
<proteinExistence type="predicted"/>
<keyword evidence="1" id="KW-0808">Transferase</keyword>
<evidence type="ECO:0000256" key="2">
    <source>
        <dbReference type="ARBA" id="ARBA00022695"/>
    </source>
</evidence>
<comment type="caution">
    <text evidence="6">The sequence shown here is derived from an EMBL/GenBank/DDBJ whole genome shotgun (WGS) entry which is preliminary data.</text>
</comment>
<dbReference type="OrthoDB" id="117254at2759"/>
<dbReference type="InterPro" id="IPR021109">
    <property type="entry name" value="Peptidase_aspartic_dom_sf"/>
</dbReference>
<dbReference type="GO" id="GO:0016779">
    <property type="term" value="F:nucleotidyltransferase activity"/>
    <property type="evidence" value="ECO:0007669"/>
    <property type="project" value="UniProtKB-KW"/>
</dbReference>
<name>A0A9W6X094_9STRA</name>
<dbReference type="InterPro" id="IPR043502">
    <property type="entry name" value="DNA/RNA_pol_sf"/>
</dbReference>
<accession>A0A9W6X094</accession>
<dbReference type="Proteomes" id="UP001165121">
    <property type="component" value="Unassembled WGS sequence"/>
</dbReference>
<dbReference type="GO" id="GO:0004519">
    <property type="term" value="F:endonuclease activity"/>
    <property type="evidence" value="ECO:0007669"/>
    <property type="project" value="UniProtKB-KW"/>
</dbReference>